<protein>
    <submittedName>
        <fullName evidence="1">Uncharacterized protein</fullName>
    </submittedName>
</protein>
<accession>A0A6B0V2D8</accession>
<dbReference type="EMBL" id="GIFC01014244">
    <property type="protein sequence ID" value="MXU96327.1"/>
    <property type="molecule type" value="Transcribed_RNA"/>
</dbReference>
<organism evidence="1">
    <name type="scientific">Ixodes ricinus</name>
    <name type="common">Common tick</name>
    <name type="synonym">Acarus ricinus</name>
    <dbReference type="NCBI Taxonomy" id="34613"/>
    <lineage>
        <taxon>Eukaryota</taxon>
        <taxon>Metazoa</taxon>
        <taxon>Ecdysozoa</taxon>
        <taxon>Arthropoda</taxon>
        <taxon>Chelicerata</taxon>
        <taxon>Arachnida</taxon>
        <taxon>Acari</taxon>
        <taxon>Parasitiformes</taxon>
        <taxon>Ixodida</taxon>
        <taxon>Ixodoidea</taxon>
        <taxon>Ixodidae</taxon>
        <taxon>Ixodinae</taxon>
        <taxon>Ixodes</taxon>
    </lineage>
</organism>
<sequence>MNGKGVSESRLLVSVLYIGGCLGLLVRGRSSGGVQVPVDHLLLGDEVAGLAQQGHEAVEVARPVVQHLVGLLVAAEADHPVQPVHLGPHPLGHHQLRKQLLRALLREVQKLRHALQSDAGVVLGHHPDVMLYDAALEVLPVALAQLVPLGEDGALGSAQLGLVGLAEAAPVDELRGEEELEQLLVLRQLVQPLVRLGAVQQVVLLVVMWGQH</sequence>
<reference evidence="1" key="1">
    <citation type="submission" date="2019-12" db="EMBL/GenBank/DDBJ databases">
        <title>An insight into the sialome of adult female Ixodes ricinus ticks feeding for 6 days.</title>
        <authorList>
            <person name="Perner J."/>
            <person name="Ribeiro J.M.C."/>
        </authorList>
    </citation>
    <scope>NUCLEOTIDE SEQUENCE</scope>
    <source>
        <strain evidence="1">Semi-engorged</strain>
        <tissue evidence="1">Salivary glands</tissue>
    </source>
</reference>
<dbReference type="AlphaFoldDB" id="A0A6B0V2D8"/>
<name>A0A6B0V2D8_IXORI</name>
<proteinExistence type="predicted"/>
<evidence type="ECO:0000313" key="1">
    <source>
        <dbReference type="EMBL" id="MXU96327.1"/>
    </source>
</evidence>